<dbReference type="Pfam" id="PF04315">
    <property type="entry name" value="EpmC"/>
    <property type="match status" value="1"/>
</dbReference>
<proteinExistence type="predicted"/>
<name>A0A6F8T3Q7_9GAMM</name>
<dbReference type="RefSeq" id="WP_173236574.1">
    <property type="nucleotide sequence ID" value="NZ_AP022839.1"/>
</dbReference>
<protein>
    <submittedName>
        <fullName evidence="1">Transporting ATPase</fullName>
    </submittedName>
</protein>
<dbReference type="Proteomes" id="UP000502894">
    <property type="component" value="Chromosome"/>
</dbReference>
<evidence type="ECO:0000313" key="1">
    <source>
        <dbReference type="EMBL" id="BCA94790.1"/>
    </source>
</evidence>
<dbReference type="EMBL" id="AP022839">
    <property type="protein sequence ID" value="BCA94790.1"/>
    <property type="molecule type" value="Genomic_DNA"/>
</dbReference>
<keyword evidence="2" id="KW-1185">Reference proteome</keyword>
<dbReference type="AlphaFoldDB" id="A0A6F8T3Q7"/>
<gene>
    <name evidence="1" type="ORF">TUM19329_11510</name>
</gene>
<dbReference type="KEGG" id="lant:TUM19329_11510"/>
<accession>A0A6F8T3Q7</accession>
<evidence type="ECO:0000313" key="2">
    <source>
        <dbReference type="Proteomes" id="UP000502894"/>
    </source>
</evidence>
<organism evidence="1 2">
    <name type="scientific">Legionella antarctica</name>
    <dbReference type="NCBI Taxonomy" id="2708020"/>
    <lineage>
        <taxon>Bacteria</taxon>
        <taxon>Pseudomonadati</taxon>
        <taxon>Pseudomonadota</taxon>
        <taxon>Gammaproteobacteria</taxon>
        <taxon>Legionellales</taxon>
        <taxon>Legionellaceae</taxon>
        <taxon>Legionella</taxon>
    </lineage>
</organism>
<reference evidence="1" key="1">
    <citation type="journal article" date="2020" name="Microbiol. Resour. Announc.">
        <title>Complete Genome Sequence of Novel Psychrotolerant Legionella Strain TUM19329, Isolated from Antarctic Lake Sediment.</title>
        <authorList>
            <person name="Shimada S."/>
            <person name="Nakai R."/>
            <person name="Aoki K."/>
            <person name="Shimoeda N."/>
            <person name="Ohno G."/>
            <person name="Miyazaki Y."/>
            <person name="Kudoh S."/>
            <person name="Imura S."/>
            <person name="Watanabe K."/>
            <person name="Ishii Y."/>
            <person name="Tateda K."/>
        </authorList>
    </citation>
    <scope>NUCLEOTIDE SEQUENCE [LARGE SCALE GENOMIC DNA]</scope>
    <source>
        <strain evidence="1">TUM19329</strain>
    </source>
</reference>
<dbReference type="InterPro" id="IPR007411">
    <property type="entry name" value="EpmC"/>
</dbReference>
<sequence length="177" mass="20406">MHHYQDLITIFNNCFASTYNTRLVKGDNEPVYLPAEGECSYNALFFAHGFFSSALHECSHWFIAGEERRKRVDFGYWYMPDGRTAEQQALFQQVEVKPQAIEWILSMAAGHKFRVSIDNLNGAESDTLAFKNAVYSQVLQYCRDGLPQRAHQFRAALCAFYKQPTALTIEEFKLETL</sequence>